<evidence type="ECO:0000256" key="1">
    <source>
        <dbReference type="SAM" id="MobiDB-lite"/>
    </source>
</evidence>
<feature type="compositionally biased region" description="Low complexity" evidence="1">
    <location>
        <begin position="21"/>
        <end position="30"/>
    </location>
</feature>
<accession>A0ABY5DNN0</accession>
<feature type="region of interest" description="Disordered" evidence="1">
    <location>
        <begin position="72"/>
        <end position="98"/>
    </location>
</feature>
<sequence>MLSALAVRRGDEEDEGGGAVLGAEVHAAGAPAEGERRLLDEGRAGVRDADAAHQAGGHLRLAGGDVGEEAVQVGDAAGGDQPLDQGAGGGDPVPARRW</sequence>
<organism evidence="2 3">
    <name type="scientific">Paraconexibacter antarcticus</name>
    <dbReference type="NCBI Taxonomy" id="2949664"/>
    <lineage>
        <taxon>Bacteria</taxon>
        <taxon>Bacillati</taxon>
        <taxon>Actinomycetota</taxon>
        <taxon>Thermoleophilia</taxon>
        <taxon>Solirubrobacterales</taxon>
        <taxon>Paraconexibacteraceae</taxon>
        <taxon>Paraconexibacter</taxon>
    </lineage>
</organism>
<feature type="region of interest" description="Disordered" evidence="1">
    <location>
        <begin position="1"/>
        <end position="34"/>
    </location>
</feature>
<evidence type="ECO:0000313" key="2">
    <source>
        <dbReference type="EMBL" id="UTI63266.1"/>
    </source>
</evidence>
<proteinExistence type="predicted"/>
<dbReference type="Proteomes" id="UP001056035">
    <property type="component" value="Chromosome"/>
</dbReference>
<evidence type="ECO:0000313" key="3">
    <source>
        <dbReference type="Proteomes" id="UP001056035"/>
    </source>
</evidence>
<protein>
    <submittedName>
        <fullName evidence="2">Uncharacterized protein</fullName>
    </submittedName>
</protein>
<reference evidence="2 3" key="1">
    <citation type="submission" date="2022-06" db="EMBL/GenBank/DDBJ databases">
        <title>Paraconexibacter antarcticus.</title>
        <authorList>
            <person name="Kim C.S."/>
        </authorList>
    </citation>
    <scope>NUCLEOTIDE SEQUENCE [LARGE SCALE GENOMIC DNA]</scope>
    <source>
        <strain evidence="2 3">02-257</strain>
    </source>
</reference>
<name>A0ABY5DNN0_9ACTN</name>
<gene>
    <name evidence="2" type="ORF">NBH00_18135</name>
</gene>
<keyword evidence="3" id="KW-1185">Reference proteome</keyword>
<dbReference type="EMBL" id="CP098502">
    <property type="protein sequence ID" value="UTI63266.1"/>
    <property type="molecule type" value="Genomic_DNA"/>
</dbReference>